<dbReference type="InterPro" id="IPR051353">
    <property type="entry name" value="Tobamovirus_resist_UPF0261"/>
</dbReference>
<dbReference type="RefSeq" id="WP_090932189.1">
    <property type="nucleotide sequence ID" value="NZ_FOTS01000002.1"/>
</dbReference>
<gene>
    <name evidence="5" type="ORF">SAMN04490355_100266</name>
</gene>
<evidence type="ECO:0000256" key="1">
    <source>
        <dbReference type="ARBA" id="ARBA00023015"/>
    </source>
</evidence>
<keyword evidence="1" id="KW-0805">Transcription regulation</keyword>
<dbReference type="InterPro" id="IPR015813">
    <property type="entry name" value="Pyrv/PenolPyrv_kinase-like_dom"/>
</dbReference>
<dbReference type="InterPro" id="IPR009057">
    <property type="entry name" value="Homeodomain-like_sf"/>
</dbReference>
<dbReference type="AlphaFoldDB" id="A0A1I4H211"/>
<dbReference type="Gene3D" id="3.20.20.70">
    <property type="entry name" value="Aldolase class I"/>
    <property type="match status" value="1"/>
</dbReference>
<dbReference type="PANTHER" id="PTHR31862">
    <property type="entry name" value="UPF0261 DOMAIN PROTEIN (AFU_ORTHOLOGUE AFUA_1G10120)"/>
    <property type="match status" value="1"/>
</dbReference>
<keyword evidence="6" id="KW-1185">Reference proteome</keyword>
<dbReference type="GO" id="GO:0003824">
    <property type="term" value="F:catalytic activity"/>
    <property type="evidence" value="ECO:0007669"/>
    <property type="project" value="InterPro"/>
</dbReference>
<dbReference type="Pfam" id="PF09370">
    <property type="entry name" value="PEP_hydrolase"/>
    <property type="match status" value="1"/>
</dbReference>
<dbReference type="GO" id="GO:0043565">
    <property type="term" value="F:sequence-specific DNA binding"/>
    <property type="evidence" value="ECO:0007669"/>
    <property type="project" value="InterPro"/>
</dbReference>
<keyword evidence="2" id="KW-0238">DNA-binding</keyword>
<evidence type="ECO:0000256" key="2">
    <source>
        <dbReference type="ARBA" id="ARBA00023125"/>
    </source>
</evidence>
<dbReference type="STRING" id="1123291.SAMN04490355_100266"/>
<dbReference type="InterPro" id="IPR018060">
    <property type="entry name" value="HTH_AraC"/>
</dbReference>
<dbReference type="PRINTS" id="PR00032">
    <property type="entry name" value="HTHARAC"/>
</dbReference>
<dbReference type="SUPFAM" id="SSF46689">
    <property type="entry name" value="Homeodomain-like"/>
    <property type="match status" value="2"/>
</dbReference>
<dbReference type="GO" id="GO:0003700">
    <property type="term" value="F:DNA-binding transcription factor activity"/>
    <property type="evidence" value="ECO:0007669"/>
    <property type="project" value="InterPro"/>
</dbReference>
<dbReference type="EMBL" id="FOTS01000002">
    <property type="protein sequence ID" value="SFL35456.1"/>
    <property type="molecule type" value="Genomic_DNA"/>
</dbReference>
<dbReference type="InterPro" id="IPR018062">
    <property type="entry name" value="HTH_AraC-typ_CS"/>
</dbReference>
<dbReference type="InterPro" id="IPR009215">
    <property type="entry name" value="TIM-br_IGPS-like"/>
</dbReference>
<keyword evidence="3" id="KW-0804">Transcription</keyword>
<name>A0A1I4H211_9FIRM</name>
<dbReference type="PROSITE" id="PS01124">
    <property type="entry name" value="HTH_ARAC_FAMILY_2"/>
    <property type="match status" value="1"/>
</dbReference>
<dbReference type="Proteomes" id="UP000199520">
    <property type="component" value="Unassembled WGS sequence"/>
</dbReference>
<feature type="domain" description="HTH araC/xylS-type" evidence="4">
    <location>
        <begin position="295"/>
        <end position="393"/>
    </location>
</feature>
<proteinExistence type="predicted"/>
<sequence>MAFERKQIVDRLKAQIKTKGHVIGVATGAGLSAKYAAKGGADLLLALNSGRFRQMGLGSIAGMLPFANCNQLVMEFGSREIIPAIKNIPVFFGLCATDPTINLENYIGDIHEKGFSGINNYPSVGMIDGQFREAIEEDGLSYSKEVEAIQIANEKNIFSIAFVFDEIQAKDMLAAGADVICAHLGITKGGILGAKKVLSLDAAAKVAKSIFDVCDKIRPGVIKMIYGGPINSPLDLKYMYDNTNVMGYLGGSAFERIPSEVAITKITREFKIAGIQDDTLAKILEGMTEHHDYIAFVKEYISQNYMNKISFSDLAIEAHLSRTYLSALFKKEVGCTFSEYITRYRINKAIEIITNKKIPLSEVAFACGYSDYAHFSKAFKKETNYSPREYLNDTKGHKHHI</sequence>
<accession>A0A1I4H211</accession>
<dbReference type="PROSITE" id="PS00041">
    <property type="entry name" value="HTH_ARAC_FAMILY_1"/>
    <property type="match status" value="1"/>
</dbReference>
<dbReference type="InterPro" id="IPR020449">
    <property type="entry name" value="Tscrpt_reg_AraC-type_HTH"/>
</dbReference>
<dbReference type="Gene3D" id="1.10.10.60">
    <property type="entry name" value="Homeodomain-like"/>
    <property type="match status" value="2"/>
</dbReference>
<dbReference type="PANTHER" id="PTHR31862:SF1">
    <property type="entry name" value="UPF0261 DOMAIN PROTEIN (AFU_ORTHOLOGUE AFUA_1G10120)"/>
    <property type="match status" value="1"/>
</dbReference>
<evidence type="ECO:0000256" key="3">
    <source>
        <dbReference type="ARBA" id="ARBA00023163"/>
    </source>
</evidence>
<dbReference type="Pfam" id="PF12833">
    <property type="entry name" value="HTH_18"/>
    <property type="match status" value="1"/>
</dbReference>
<protein>
    <submittedName>
        <fullName evidence="5">Predicted TIM-barrel enzyme</fullName>
    </submittedName>
</protein>
<evidence type="ECO:0000313" key="5">
    <source>
        <dbReference type="EMBL" id="SFL35456.1"/>
    </source>
</evidence>
<reference evidence="6" key="1">
    <citation type="submission" date="2016-10" db="EMBL/GenBank/DDBJ databases">
        <authorList>
            <person name="Varghese N."/>
            <person name="Submissions S."/>
        </authorList>
    </citation>
    <scope>NUCLEOTIDE SEQUENCE [LARGE SCALE GENOMIC DNA]</scope>
    <source>
        <strain evidence="6">DSM 13327</strain>
    </source>
</reference>
<organism evidence="5 6">
    <name type="scientific">Pelosinus propionicus DSM 13327</name>
    <dbReference type="NCBI Taxonomy" id="1123291"/>
    <lineage>
        <taxon>Bacteria</taxon>
        <taxon>Bacillati</taxon>
        <taxon>Bacillota</taxon>
        <taxon>Negativicutes</taxon>
        <taxon>Selenomonadales</taxon>
        <taxon>Sporomusaceae</taxon>
        <taxon>Pelosinus</taxon>
    </lineage>
</organism>
<dbReference type="SUPFAM" id="SSF51621">
    <property type="entry name" value="Phosphoenolpyruvate/pyruvate domain"/>
    <property type="match status" value="1"/>
</dbReference>
<evidence type="ECO:0000259" key="4">
    <source>
        <dbReference type="PROSITE" id="PS01124"/>
    </source>
</evidence>
<dbReference type="OrthoDB" id="247151at2"/>
<dbReference type="InterPro" id="IPR013785">
    <property type="entry name" value="Aldolase_TIM"/>
</dbReference>
<dbReference type="SMART" id="SM00342">
    <property type="entry name" value="HTH_ARAC"/>
    <property type="match status" value="1"/>
</dbReference>
<evidence type="ECO:0000313" key="6">
    <source>
        <dbReference type="Proteomes" id="UP000199520"/>
    </source>
</evidence>